<evidence type="ECO:0000313" key="2">
    <source>
        <dbReference type="Proteomes" id="UP000823896"/>
    </source>
</evidence>
<gene>
    <name evidence="1" type="ORF">H9702_03940</name>
</gene>
<name>A0A9D2NQR0_9FIRM</name>
<dbReference type="EMBL" id="DWWM01000023">
    <property type="protein sequence ID" value="HJC36262.1"/>
    <property type="molecule type" value="Genomic_DNA"/>
</dbReference>
<sequence length="60" mass="6945">MPLKERLAEGNEDTLEDVDELDLAYLQRMKKSGMDEELLKQFQSVTSALNGEEKEKQQDE</sequence>
<dbReference type="AlphaFoldDB" id="A0A9D2NQR0"/>
<organism evidence="1 2">
    <name type="scientific">Candidatus Merdibacter merdavium</name>
    <dbReference type="NCBI Taxonomy" id="2838692"/>
    <lineage>
        <taxon>Bacteria</taxon>
        <taxon>Bacillati</taxon>
        <taxon>Bacillota</taxon>
        <taxon>Erysipelotrichia</taxon>
        <taxon>Erysipelotrichales</taxon>
        <taxon>Erysipelotrichaceae</taxon>
        <taxon>Merdibacter</taxon>
    </lineage>
</organism>
<evidence type="ECO:0000313" key="1">
    <source>
        <dbReference type="EMBL" id="HJC36262.1"/>
    </source>
</evidence>
<reference evidence="1" key="1">
    <citation type="journal article" date="2021" name="PeerJ">
        <title>Extensive microbial diversity within the chicken gut microbiome revealed by metagenomics and culture.</title>
        <authorList>
            <person name="Gilroy R."/>
            <person name="Ravi A."/>
            <person name="Getino M."/>
            <person name="Pursley I."/>
            <person name="Horton D.L."/>
            <person name="Alikhan N.F."/>
            <person name="Baker D."/>
            <person name="Gharbi K."/>
            <person name="Hall N."/>
            <person name="Watson M."/>
            <person name="Adriaenssens E.M."/>
            <person name="Foster-Nyarko E."/>
            <person name="Jarju S."/>
            <person name="Secka A."/>
            <person name="Antonio M."/>
            <person name="Oren A."/>
            <person name="Chaudhuri R.R."/>
            <person name="La Ragione R."/>
            <person name="Hildebrand F."/>
            <person name="Pallen M.J."/>
        </authorList>
    </citation>
    <scope>NUCLEOTIDE SEQUENCE</scope>
    <source>
        <strain evidence="1">CHK187-11901</strain>
    </source>
</reference>
<accession>A0A9D2NQR0</accession>
<proteinExistence type="predicted"/>
<dbReference type="Proteomes" id="UP000823896">
    <property type="component" value="Unassembled WGS sequence"/>
</dbReference>
<reference evidence="1" key="2">
    <citation type="submission" date="2021-04" db="EMBL/GenBank/DDBJ databases">
        <authorList>
            <person name="Gilroy R."/>
        </authorList>
    </citation>
    <scope>NUCLEOTIDE SEQUENCE</scope>
    <source>
        <strain evidence="1">CHK187-11901</strain>
    </source>
</reference>
<comment type="caution">
    <text evidence="1">The sequence shown here is derived from an EMBL/GenBank/DDBJ whole genome shotgun (WGS) entry which is preliminary data.</text>
</comment>
<protein>
    <submittedName>
        <fullName evidence="1">Uncharacterized protein</fullName>
    </submittedName>
</protein>